<accession>A0A2K3US98</accession>
<feature type="compositionally biased region" description="Polar residues" evidence="1">
    <location>
        <begin position="13"/>
        <end position="23"/>
    </location>
</feature>
<evidence type="ECO:0000313" key="3">
    <source>
        <dbReference type="Proteomes" id="UP000236379"/>
    </source>
</evidence>
<feature type="non-terminal residue" evidence="2">
    <location>
        <position position="1"/>
    </location>
</feature>
<reference evidence="2 3" key="1">
    <citation type="submission" date="2018-01" db="EMBL/GenBank/DDBJ databases">
        <title>Deinococcus koreensis sp. nov., a radiation-resistant bacterium isolated from river water.</title>
        <authorList>
            <person name="Choi A."/>
        </authorList>
    </citation>
    <scope>NUCLEOTIDE SEQUENCE [LARGE SCALE GENOMIC DNA]</scope>
    <source>
        <strain evidence="2 3">SJW1-2</strain>
    </source>
</reference>
<name>A0A2K3US98_9DEIO</name>
<evidence type="ECO:0000313" key="2">
    <source>
        <dbReference type="EMBL" id="PNY79421.1"/>
    </source>
</evidence>
<feature type="region of interest" description="Disordered" evidence="1">
    <location>
        <begin position="1"/>
        <end position="23"/>
    </location>
</feature>
<dbReference type="Proteomes" id="UP000236379">
    <property type="component" value="Unassembled WGS sequence"/>
</dbReference>
<dbReference type="RefSeq" id="WP_207795381.1">
    <property type="nucleotide sequence ID" value="NZ_PPPD01000003.1"/>
</dbReference>
<keyword evidence="3" id="KW-1185">Reference proteome</keyword>
<dbReference type="AlphaFoldDB" id="A0A2K3US98"/>
<proteinExistence type="predicted"/>
<organism evidence="2 3">
    <name type="scientific">Deinococcus koreensis</name>
    <dbReference type="NCBI Taxonomy" id="2054903"/>
    <lineage>
        <taxon>Bacteria</taxon>
        <taxon>Thermotogati</taxon>
        <taxon>Deinococcota</taxon>
        <taxon>Deinococci</taxon>
        <taxon>Deinococcales</taxon>
        <taxon>Deinococcaceae</taxon>
        <taxon>Deinococcus</taxon>
    </lineage>
</organism>
<comment type="caution">
    <text evidence="2">The sequence shown here is derived from an EMBL/GenBank/DDBJ whole genome shotgun (WGS) entry which is preliminary data.</text>
</comment>
<evidence type="ECO:0000256" key="1">
    <source>
        <dbReference type="SAM" id="MobiDB-lite"/>
    </source>
</evidence>
<gene>
    <name evidence="2" type="ORF">CVO96_18440</name>
</gene>
<dbReference type="EMBL" id="PPPD01000003">
    <property type="protein sequence ID" value="PNY79421.1"/>
    <property type="molecule type" value="Genomic_DNA"/>
</dbReference>
<sequence length="62" mass="6783">GYSGPIHERADGSSRSASVPSQHSDIRRLRRLDWAPAYSLNDALNALWRGAQRPSPGRQAVA</sequence>
<feature type="compositionally biased region" description="Basic and acidic residues" evidence="1">
    <location>
        <begin position="1"/>
        <end position="12"/>
    </location>
</feature>
<protein>
    <submittedName>
        <fullName evidence="2">NarL family transcriptional regulator</fullName>
    </submittedName>
</protein>